<protein>
    <recommendedName>
        <fullName evidence="3">DUF3576 domain-containing protein</fullName>
    </recommendedName>
</protein>
<evidence type="ECO:0000313" key="1">
    <source>
        <dbReference type="EMBL" id="SHL28955.1"/>
    </source>
</evidence>
<dbReference type="EMBL" id="FRCB01000001">
    <property type="protein sequence ID" value="SHL28955.1"/>
    <property type="molecule type" value="Genomic_DNA"/>
</dbReference>
<evidence type="ECO:0000313" key="2">
    <source>
        <dbReference type="Proteomes" id="UP000322545"/>
    </source>
</evidence>
<dbReference type="Pfam" id="PF12100">
    <property type="entry name" value="DUF3576"/>
    <property type="match status" value="1"/>
</dbReference>
<accession>A0A1M6ZF38</accession>
<dbReference type="AlphaFoldDB" id="A0A1M6ZF38"/>
<evidence type="ECO:0008006" key="3">
    <source>
        <dbReference type="Google" id="ProtNLM"/>
    </source>
</evidence>
<name>A0A1M6ZF38_9RHOB</name>
<dbReference type="PROSITE" id="PS51257">
    <property type="entry name" value="PROKAR_LIPOPROTEIN"/>
    <property type="match status" value="1"/>
</dbReference>
<proteinExistence type="predicted"/>
<reference evidence="1 2" key="1">
    <citation type="submission" date="2016-11" db="EMBL/GenBank/DDBJ databases">
        <authorList>
            <person name="Varghese N."/>
            <person name="Submissions S."/>
        </authorList>
    </citation>
    <scope>NUCLEOTIDE SEQUENCE [LARGE SCALE GENOMIC DNA]</scope>
    <source>
        <strain evidence="1 2">DSM 28249</strain>
    </source>
</reference>
<sequence length="165" mass="17852">MSDRVMTKSRIITLGLSLGCAVTLVACDSIRNEGFRDEALNVENGRDYQTQLRQDGSFLDFFRNEGVGVNVNRFLWTASLDVLDFLPVQTADPFTGIISTGYGTPPGGGQSYRATILISDPALDARSLNVALQTRGGPVNAATQRAVEDAILARARQLRINAGNF</sequence>
<gene>
    <name evidence="1" type="ORF">SAMN05443432_10124</name>
</gene>
<dbReference type="Proteomes" id="UP000322545">
    <property type="component" value="Unassembled WGS sequence"/>
</dbReference>
<dbReference type="RefSeq" id="WP_149777654.1">
    <property type="nucleotide sequence ID" value="NZ_FRCB01000001.1"/>
</dbReference>
<dbReference type="InterPro" id="IPR021959">
    <property type="entry name" value="DUF3576"/>
</dbReference>
<organism evidence="1 2">
    <name type="scientific">Roseovarius litoreus</name>
    <dbReference type="NCBI Taxonomy" id="1155722"/>
    <lineage>
        <taxon>Bacteria</taxon>
        <taxon>Pseudomonadati</taxon>
        <taxon>Pseudomonadota</taxon>
        <taxon>Alphaproteobacteria</taxon>
        <taxon>Rhodobacterales</taxon>
        <taxon>Roseobacteraceae</taxon>
        <taxon>Roseovarius</taxon>
    </lineage>
</organism>
<keyword evidence="2" id="KW-1185">Reference proteome</keyword>